<feature type="transmembrane region" description="Helical" evidence="2">
    <location>
        <begin position="20"/>
        <end position="42"/>
    </location>
</feature>
<comment type="caution">
    <text evidence="3">The sequence shown here is derived from an EMBL/GenBank/DDBJ whole genome shotgun (WGS) entry which is preliminary data.</text>
</comment>
<proteinExistence type="predicted"/>
<evidence type="ECO:0008006" key="5">
    <source>
        <dbReference type="Google" id="ProtNLM"/>
    </source>
</evidence>
<gene>
    <name evidence="3" type="ORF">GGR00_003240</name>
</gene>
<keyword evidence="2" id="KW-0812">Transmembrane</keyword>
<protein>
    <recommendedName>
        <fullName evidence="5">DUF2628 domain-containing protein</fullName>
    </recommendedName>
</protein>
<feature type="transmembrane region" description="Helical" evidence="2">
    <location>
        <begin position="74"/>
        <end position="94"/>
    </location>
</feature>
<name>A0A7X0KLV9_9HYPH</name>
<reference evidence="3 4" key="1">
    <citation type="submission" date="2020-08" db="EMBL/GenBank/DDBJ databases">
        <title>Genomic Encyclopedia of Type Strains, Phase IV (KMG-IV): sequencing the most valuable type-strain genomes for metagenomic binning, comparative biology and taxonomic classification.</title>
        <authorList>
            <person name="Goeker M."/>
        </authorList>
    </citation>
    <scope>NUCLEOTIDE SEQUENCE [LARGE SCALE GENOMIC DNA]</scope>
    <source>
        <strain evidence="3 4">DSM 7051</strain>
    </source>
</reference>
<evidence type="ECO:0000313" key="4">
    <source>
        <dbReference type="Proteomes" id="UP000536262"/>
    </source>
</evidence>
<dbReference type="Pfam" id="PF10947">
    <property type="entry name" value="DUF2628"/>
    <property type="match status" value="1"/>
</dbReference>
<evidence type="ECO:0000256" key="1">
    <source>
        <dbReference type="SAM" id="MobiDB-lite"/>
    </source>
</evidence>
<dbReference type="AlphaFoldDB" id="A0A7X0KLV9"/>
<accession>A0A7X0KLV9</accession>
<feature type="region of interest" description="Disordered" evidence="1">
    <location>
        <begin position="131"/>
        <end position="158"/>
    </location>
</feature>
<evidence type="ECO:0000313" key="3">
    <source>
        <dbReference type="EMBL" id="MBB6355438.1"/>
    </source>
</evidence>
<dbReference type="EMBL" id="JACHOU010000007">
    <property type="protein sequence ID" value="MBB6355438.1"/>
    <property type="molecule type" value="Genomic_DNA"/>
</dbReference>
<dbReference type="InterPro" id="IPR024399">
    <property type="entry name" value="DUF2628"/>
</dbReference>
<keyword evidence="4" id="KW-1185">Reference proteome</keyword>
<keyword evidence="2" id="KW-0472">Membrane</keyword>
<dbReference type="Proteomes" id="UP000536262">
    <property type="component" value="Unassembled WGS sequence"/>
</dbReference>
<keyword evidence="2" id="KW-1133">Transmembrane helix</keyword>
<evidence type="ECO:0000256" key="2">
    <source>
        <dbReference type="SAM" id="Phobius"/>
    </source>
</evidence>
<sequence>MAIHVVMEPPAKAGQNASEAAVFIRDGFHFFGFIAPLLWLLWHRLWLEAAMTLAATLALAAASEWAGLTFAAPLLPLLISLYVGLEGGALRIAALRRAGWHQWGVVEADSVEDAEMRYLFAAEADDEPAPAPVAISPATPRPQPAGGALGLLHYPGRN</sequence>
<organism evidence="3 4">
    <name type="scientific">Aminobacter aganoensis</name>
    <dbReference type="NCBI Taxonomy" id="83264"/>
    <lineage>
        <taxon>Bacteria</taxon>
        <taxon>Pseudomonadati</taxon>
        <taxon>Pseudomonadota</taxon>
        <taxon>Alphaproteobacteria</taxon>
        <taxon>Hyphomicrobiales</taxon>
        <taxon>Phyllobacteriaceae</taxon>
        <taxon>Aminobacter</taxon>
    </lineage>
</organism>
<dbReference type="RefSeq" id="WP_055981875.1">
    <property type="nucleotide sequence ID" value="NZ_BAABEG010000001.1"/>
</dbReference>